<accession>A0ABR3E3R4</accession>
<dbReference type="EMBL" id="JBAMZM010000029">
    <property type="protein sequence ID" value="KAL0501926.1"/>
    <property type="molecule type" value="Genomic_DNA"/>
</dbReference>
<protein>
    <submittedName>
        <fullName evidence="2">Uncharacterized protein</fullName>
    </submittedName>
</protein>
<feature type="region of interest" description="Disordered" evidence="1">
    <location>
        <begin position="115"/>
        <end position="136"/>
    </location>
</feature>
<organism evidence="2 3">
    <name type="scientific">Leishmania shawi</name>
    <dbReference type="NCBI Taxonomy" id="5680"/>
    <lineage>
        <taxon>Eukaryota</taxon>
        <taxon>Discoba</taxon>
        <taxon>Euglenozoa</taxon>
        <taxon>Kinetoplastea</taxon>
        <taxon>Metakinetoplastina</taxon>
        <taxon>Trypanosomatida</taxon>
        <taxon>Trypanosomatidae</taxon>
        <taxon>Leishmaniinae</taxon>
        <taxon>Leishmania</taxon>
        <taxon>Leishmania guyanensis species complex</taxon>
    </lineage>
</organism>
<evidence type="ECO:0000313" key="3">
    <source>
        <dbReference type="Proteomes" id="UP001443563"/>
    </source>
</evidence>
<keyword evidence="3" id="KW-1185">Reference proteome</keyword>
<feature type="region of interest" description="Disordered" evidence="1">
    <location>
        <begin position="1"/>
        <end position="62"/>
    </location>
</feature>
<evidence type="ECO:0000256" key="1">
    <source>
        <dbReference type="SAM" id="MobiDB-lite"/>
    </source>
</evidence>
<reference evidence="2 3" key="1">
    <citation type="submission" date="2024-02" db="EMBL/GenBank/DDBJ databases">
        <title>FIRST GENOME SEQUENCES OF Leishmania (Viannia) shawi, Leishmania (Viannia) lindenbergi AND Leishmania (Viannia) utingensis.</title>
        <authorList>
            <person name="Resadore F."/>
            <person name="Custodio M.G.F."/>
            <person name="Boite M.C."/>
            <person name="Cupolillo E."/>
            <person name="Ferreira G.E.M."/>
        </authorList>
    </citation>
    <scope>NUCLEOTIDE SEQUENCE [LARGE SCALE GENOMIC DNA]</scope>
    <source>
        <strain evidence="2 3">MCEB/BR/1984/M8408</strain>
    </source>
</reference>
<name>A0ABR3E3R4_9TRYP</name>
<sequence>MAASGLSRHMWARHPGTHPVASNRAAGEGRDVPRQRRRPEEGSGIRKREHGARSSTAGMTHHVQIKHPEARGAWVIKEKGAKGSTRITPTVCVCAEHAASPASDRVGGCNPDAEGMTGTPPITPSSPPDLTGEPPQHAVQCRSLKGRRGRYGTQAGYRVSEGPDLRLARCFPEFPRHVPGPPPATSTTDTTASAMTAARLDQGVPSSREFV</sequence>
<proteinExistence type="predicted"/>
<feature type="compositionally biased region" description="Basic and acidic residues" evidence="1">
    <location>
        <begin position="27"/>
        <end position="46"/>
    </location>
</feature>
<comment type="caution">
    <text evidence="2">The sequence shown here is derived from an EMBL/GenBank/DDBJ whole genome shotgun (WGS) entry which is preliminary data.</text>
</comment>
<dbReference type="Proteomes" id="UP001443563">
    <property type="component" value="Unassembled WGS sequence"/>
</dbReference>
<evidence type="ECO:0000313" key="2">
    <source>
        <dbReference type="EMBL" id="KAL0501926.1"/>
    </source>
</evidence>
<gene>
    <name evidence="2" type="ORF">Q4I29_004992</name>
</gene>